<accession>A0A1A8WGF5</accession>
<organism evidence="1 2">
    <name type="scientific">Plasmodium ovale curtisi</name>
    <dbReference type="NCBI Taxonomy" id="864141"/>
    <lineage>
        <taxon>Eukaryota</taxon>
        <taxon>Sar</taxon>
        <taxon>Alveolata</taxon>
        <taxon>Apicomplexa</taxon>
        <taxon>Aconoidasida</taxon>
        <taxon>Haemosporida</taxon>
        <taxon>Plasmodiidae</taxon>
        <taxon>Plasmodium</taxon>
        <taxon>Plasmodium (Plasmodium)</taxon>
    </lineage>
</organism>
<dbReference type="EMBL" id="FLQU01001209">
    <property type="protein sequence ID" value="SBS92043.1"/>
    <property type="molecule type" value="Genomic_DNA"/>
</dbReference>
<proteinExistence type="predicted"/>
<evidence type="ECO:0000313" key="1">
    <source>
        <dbReference type="EMBL" id="SBS92043.1"/>
    </source>
</evidence>
<sequence>MNPLVENLRNIKNINKRNEICMGLERDLNCYTIKRNNTESNSGDTVNINDKRIDDDEEMRIDVADNYNILDDDIEKGRKNKKIIKPINDFTYTDNNILKNIKFSEQTNSITNGETFIDNNKYISKIFENEKHNKKIFHHEKKYKWMADDRDISICFEKGNNNNDNGINSIGSSIHRVNKKGTILKNVHITNKFNNKFMKKCLQIDISFDKNLKKKYTQNEKLINNYHISIFKNISINKLLSFRWNIKRKDTLMESYCEYICLTLHVIFF</sequence>
<dbReference type="AlphaFoldDB" id="A0A1A8WGF5"/>
<protein>
    <submittedName>
        <fullName evidence="1">Transcription factor with AP2 domain(S), putative (ApiAP2)</fullName>
    </submittedName>
</protein>
<reference evidence="2" key="1">
    <citation type="submission" date="2016-05" db="EMBL/GenBank/DDBJ databases">
        <authorList>
            <person name="Naeem Raeece"/>
        </authorList>
    </citation>
    <scope>NUCLEOTIDE SEQUENCE [LARGE SCALE GENOMIC DNA]</scope>
</reference>
<dbReference type="Proteomes" id="UP000078560">
    <property type="component" value="Unassembled WGS sequence"/>
</dbReference>
<gene>
    <name evidence="1" type="ORF">POVCU2_0071790</name>
</gene>
<name>A0A1A8WGF5_PLAOA</name>
<evidence type="ECO:0000313" key="2">
    <source>
        <dbReference type="Proteomes" id="UP000078560"/>
    </source>
</evidence>